<dbReference type="OrthoDB" id="1929779at2759"/>
<protein>
    <submittedName>
        <fullName evidence="2">Uncharacterized protein</fullName>
    </submittedName>
</protein>
<evidence type="ECO:0000313" key="3">
    <source>
        <dbReference type="Proteomes" id="UP000257109"/>
    </source>
</evidence>
<dbReference type="AlphaFoldDB" id="A0A371GHG2"/>
<evidence type="ECO:0000256" key="1">
    <source>
        <dbReference type="SAM" id="MobiDB-lite"/>
    </source>
</evidence>
<dbReference type="GO" id="GO:0043622">
    <property type="term" value="P:cortical microtubule organization"/>
    <property type="evidence" value="ECO:0007669"/>
    <property type="project" value="TreeGrafter"/>
</dbReference>
<dbReference type="EMBL" id="QJKJ01005517">
    <property type="protein sequence ID" value="RDX90001.1"/>
    <property type="molecule type" value="Genomic_DNA"/>
</dbReference>
<keyword evidence="3" id="KW-1185">Reference proteome</keyword>
<feature type="compositionally biased region" description="Polar residues" evidence="1">
    <location>
        <begin position="174"/>
        <end position="221"/>
    </location>
</feature>
<dbReference type="PANTHER" id="PTHR31949:SF6">
    <property type="entry name" value="DUF4005 DOMAIN-CONTAINING PROTEIN"/>
    <property type="match status" value="1"/>
</dbReference>
<comment type="caution">
    <text evidence="2">The sequence shown here is derived from an EMBL/GenBank/DDBJ whole genome shotgun (WGS) entry which is preliminary data.</text>
</comment>
<evidence type="ECO:0000313" key="2">
    <source>
        <dbReference type="EMBL" id="RDX90001.1"/>
    </source>
</evidence>
<accession>A0A371GHG2</accession>
<organism evidence="2 3">
    <name type="scientific">Mucuna pruriens</name>
    <name type="common">Velvet bean</name>
    <name type="synonym">Dolichos pruriens</name>
    <dbReference type="NCBI Taxonomy" id="157652"/>
    <lineage>
        <taxon>Eukaryota</taxon>
        <taxon>Viridiplantae</taxon>
        <taxon>Streptophyta</taxon>
        <taxon>Embryophyta</taxon>
        <taxon>Tracheophyta</taxon>
        <taxon>Spermatophyta</taxon>
        <taxon>Magnoliopsida</taxon>
        <taxon>eudicotyledons</taxon>
        <taxon>Gunneridae</taxon>
        <taxon>Pentapetalae</taxon>
        <taxon>rosids</taxon>
        <taxon>fabids</taxon>
        <taxon>Fabales</taxon>
        <taxon>Fabaceae</taxon>
        <taxon>Papilionoideae</taxon>
        <taxon>50 kb inversion clade</taxon>
        <taxon>NPAAA clade</taxon>
        <taxon>indigoferoid/millettioid clade</taxon>
        <taxon>Phaseoleae</taxon>
        <taxon>Mucuna</taxon>
    </lineage>
</organism>
<dbReference type="GO" id="GO:0055028">
    <property type="term" value="C:cortical microtubule"/>
    <property type="evidence" value="ECO:0007669"/>
    <property type="project" value="TreeGrafter"/>
</dbReference>
<feature type="region of interest" description="Disordered" evidence="1">
    <location>
        <begin position="287"/>
        <end position="340"/>
    </location>
</feature>
<proteinExistence type="predicted"/>
<gene>
    <name evidence="2" type="ORF">CR513_28187</name>
</gene>
<dbReference type="STRING" id="157652.A0A371GHG2"/>
<dbReference type="Proteomes" id="UP000257109">
    <property type="component" value="Unassembled WGS sequence"/>
</dbReference>
<feature type="region of interest" description="Disordered" evidence="1">
    <location>
        <begin position="166"/>
        <end position="221"/>
    </location>
</feature>
<name>A0A371GHG2_MUCPR</name>
<sequence>MERNIRRVTLLIIEALENVAISVMMQGNMKGHMDRDEDLTLFRELRKSHNEHITSFFHSLHSQDFECATNTDNGNFSLYRNPSGKKEDGLEFLEMNKNDYDWLKTPPATPLFPSLEMEPGPQLVLQKEIPISQPISRVLSKVVKIDDIKVGFVTQFARSDVVAPKPKSIEGKTNDTNSTKPKFATRSMTPSYNRQRPSITKNTNEHQTSTPPTITNKRSNTKIENVSANNTKSTPQKQPNNADFLALNIKKSMETNEAQRKPKARGVSPSVRSRVVLVSNIIELSTETPPNLRTDQRSSSTTRGRSTTRSSMVVGFQNRNPTPQACRPSRSPSPSMASGGWNQLERTQKILRKQNGTFTLAAGTNESRAHFKGSKMVEKIVNARKSVVNQTDREIKPKALKYRV</sequence>
<feature type="non-terminal residue" evidence="2">
    <location>
        <position position="1"/>
    </location>
</feature>
<feature type="compositionally biased region" description="Low complexity" evidence="1">
    <location>
        <begin position="297"/>
        <end position="311"/>
    </location>
</feature>
<reference evidence="2" key="1">
    <citation type="submission" date="2018-05" db="EMBL/GenBank/DDBJ databases">
        <title>Draft genome of Mucuna pruriens seed.</title>
        <authorList>
            <person name="Nnadi N.E."/>
            <person name="Vos R."/>
            <person name="Hasami M.H."/>
            <person name="Devisetty U.K."/>
            <person name="Aguiy J.C."/>
        </authorList>
    </citation>
    <scope>NUCLEOTIDE SEQUENCE [LARGE SCALE GENOMIC DNA]</scope>
    <source>
        <strain evidence="2">JCA_2017</strain>
    </source>
</reference>
<dbReference type="PANTHER" id="PTHR31949">
    <property type="entry name" value="GASTRIC MUCIN-LIKE PROTEIN"/>
    <property type="match status" value="1"/>
</dbReference>